<gene>
    <name evidence="7" type="ORF">OB955_17820</name>
</gene>
<feature type="region of interest" description="Disordered" evidence="5">
    <location>
        <begin position="343"/>
        <end position="398"/>
    </location>
</feature>
<evidence type="ECO:0000256" key="1">
    <source>
        <dbReference type="ARBA" id="ARBA00005417"/>
    </source>
</evidence>
<keyword evidence="8" id="KW-1185">Reference proteome</keyword>
<comment type="caution">
    <text evidence="7">The sequence shown here is derived from an EMBL/GenBank/DDBJ whole genome shotgun (WGS) entry which is preliminary data.</text>
</comment>
<feature type="region of interest" description="Disordered" evidence="5">
    <location>
        <begin position="1"/>
        <end position="30"/>
    </location>
</feature>
<dbReference type="Proteomes" id="UP001320972">
    <property type="component" value="Unassembled WGS sequence"/>
</dbReference>
<evidence type="ECO:0000259" key="6">
    <source>
        <dbReference type="PROSITE" id="PS50893"/>
    </source>
</evidence>
<feature type="compositionally biased region" description="Basic and acidic residues" evidence="5">
    <location>
        <begin position="9"/>
        <end position="22"/>
    </location>
</feature>
<evidence type="ECO:0000256" key="4">
    <source>
        <dbReference type="ARBA" id="ARBA00022840"/>
    </source>
</evidence>
<organism evidence="7 8">
    <name type="scientific">Natronoglomus mannanivorans</name>
    <dbReference type="NCBI Taxonomy" id="2979990"/>
    <lineage>
        <taxon>Archaea</taxon>
        <taxon>Methanobacteriati</taxon>
        <taxon>Methanobacteriota</taxon>
        <taxon>Stenosarchaea group</taxon>
        <taxon>Halobacteria</taxon>
        <taxon>Halobacteriales</taxon>
        <taxon>Natrialbaceae</taxon>
        <taxon>Natronoglomus</taxon>
    </lineage>
</organism>
<protein>
    <submittedName>
        <fullName evidence="7">ABC transporter ATP-binding protein</fullName>
    </submittedName>
</protein>
<dbReference type="Pfam" id="PF00005">
    <property type="entry name" value="ABC_tran"/>
    <property type="match status" value="1"/>
</dbReference>
<evidence type="ECO:0000256" key="3">
    <source>
        <dbReference type="ARBA" id="ARBA00022741"/>
    </source>
</evidence>
<dbReference type="InterPro" id="IPR003439">
    <property type="entry name" value="ABC_transporter-like_ATP-bd"/>
</dbReference>
<reference evidence="7 8" key="1">
    <citation type="submission" date="2022-09" db="EMBL/GenBank/DDBJ databases">
        <title>Enrichment on poylsaccharides allowed isolation of novel metabolic and taxonomic groups of Haloarchaea.</title>
        <authorList>
            <person name="Sorokin D.Y."/>
            <person name="Elcheninov A.G."/>
            <person name="Khizhniak T.V."/>
            <person name="Kolganova T.V."/>
            <person name="Kublanov I.V."/>
        </authorList>
    </citation>
    <scope>NUCLEOTIDE SEQUENCE [LARGE SCALE GENOMIC DNA]</scope>
    <source>
        <strain evidence="7 8">AArc-m2/3/4</strain>
    </source>
</reference>
<dbReference type="SMART" id="SM00382">
    <property type="entry name" value="AAA"/>
    <property type="match status" value="1"/>
</dbReference>
<dbReference type="GO" id="GO:0005524">
    <property type="term" value="F:ATP binding"/>
    <property type="evidence" value="ECO:0007669"/>
    <property type="project" value="UniProtKB-KW"/>
</dbReference>
<sequence>MTGSTSATEHSKSASDRGEGGRSGEGTDETVVSVRGLTKTYGSGDDHVLAVDGVDFEIDRGTVVGLLGPNGAGKTTAIKAMLGLVVPDEGSVTIEGIETTDAPRAVYRRVAAMLEGARNVYWRLTVRENLRFFARLGGHDPAETDVRERHDRLLEDLDLVEKADVPVNKLSRGMKQKTSLACTLARETSVVFLDEPTLGLDVESSLDLRAELRRLAERESITIVLSSHDMDVVEDVCDRVIVMNDGQVVADDSLEELVDVFRTQTYRVTVDGTLAPERRERLESEFGADGWTTVGDHQRFDATLRRGEDFYAMMDVVRESPCPLVTVTALEPDLEDVFLALTDRESETSTAGNGETEMGVKMESESESESESAFTSDTESVGDDPQAHTPTQTEAADR</sequence>
<keyword evidence="2" id="KW-0813">Transport</keyword>
<dbReference type="InterPro" id="IPR003593">
    <property type="entry name" value="AAA+_ATPase"/>
</dbReference>
<dbReference type="Gene3D" id="3.40.50.300">
    <property type="entry name" value="P-loop containing nucleotide triphosphate hydrolases"/>
    <property type="match status" value="1"/>
</dbReference>
<dbReference type="PROSITE" id="PS50893">
    <property type="entry name" value="ABC_TRANSPORTER_2"/>
    <property type="match status" value="1"/>
</dbReference>
<keyword evidence="3" id="KW-0547">Nucleotide-binding</keyword>
<feature type="compositionally biased region" description="Polar residues" evidence="5">
    <location>
        <begin position="388"/>
        <end position="398"/>
    </location>
</feature>
<proteinExistence type="inferred from homology"/>
<dbReference type="InterPro" id="IPR027417">
    <property type="entry name" value="P-loop_NTPase"/>
</dbReference>
<evidence type="ECO:0000256" key="5">
    <source>
        <dbReference type="SAM" id="MobiDB-lite"/>
    </source>
</evidence>
<name>A0ABT2QI92_9EURY</name>
<dbReference type="SUPFAM" id="SSF52540">
    <property type="entry name" value="P-loop containing nucleoside triphosphate hydrolases"/>
    <property type="match status" value="1"/>
</dbReference>
<dbReference type="CDD" id="cd03230">
    <property type="entry name" value="ABC_DR_subfamily_A"/>
    <property type="match status" value="1"/>
</dbReference>
<dbReference type="EMBL" id="JAOPKB010000012">
    <property type="protein sequence ID" value="MCU4974581.1"/>
    <property type="molecule type" value="Genomic_DNA"/>
</dbReference>
<dbReference type="RefSeq" id="WP_338008631.1">
    <property type="nucleotide sequence ID" value="NZ_JAOPKB010000012.1"/>
</dbReference>
<evidence type="ECO:0000313" key="8">
    <source>
        <dbReference type="Proteomes" id="UP001320972"/>
    </source>
</evidence>
<dbReference type="PANTHER" id="PTHR42711">
    <property type="entry name" value="ABC TRANSPORTER ATP-BINDING PROTEIN"/>
    <property type="match status" value="1"/>
</dbReference>
<accession>A0ABT2QI92</accession>
<evidence type="ECO:0000313" key="7">
    <source>
        <dbReference type="EMBL" id="MCU4974581.1"/>
    </source>
</evidence>
<evidence type="ECO:0000256" key="2">
    <source>
        <dbReference type="ARBA" id="ARBA00022448"/>
    </source>
</evidence>
<comment type="similarity">
    <text evidence="1">Belongs to the ABC transporter superfamily.</text>
</comment>
<dbReference type="InterPro" id="IPR050763">
    <property type="entry name" value="ABC_transporter_ATP-binding"/>
</dbReference>
<keyword evidence="4 7" id="KW-0067">ATP-binding</keyword>
<feature type="domain" description="ABC transporter" evidence="6">
    <location>
        <begin position="32"/>
        <end position="270"/>
    </location>
</feature>
<dbReference type="PANTHER" id="PTHR42711:SF5">
    <property type="entry name" value="ABC TRANSPORTER ATP-BINDING PROTEIN NATA"/>
    <property type="match status" value="1"/>
</dbReference>